<reference evidence="1" key="1">
    <citation type="submission" date="2014-09" db="EMBL/GenBank/DDBJ databases">
        <authorList>
            <person name="Magalhaes I.L.F."/>
            <person name="Oliveira U."/>
            <person name="Santos F.R."/>
            <person name="Vidigal T.H.D.A."/>
            <person name="Brescovit A.D."/>
            <person name="Santos A.J."/>
        </authorList>
    </citation>
    <scope>NUCLEOTIDE SEQUENCE</scope>
    <source>
        <tissue evidence="1">Shoot tissue taken approximately 20 cm above the soil surface</tissue>
    </source>
</reference>
<sequence length="46" mass="5140">MIFRGKPSPNSTSVKKISFVRPLIPHASSTGRFLSTPHQGYPRRTT</sequence>
<reference evidence="1" key="2">
    <citation type="journal article" date="2015" name="Data Brief">
        <title>Shoot transcriptome of the giant reed, Arundo donax.</title>
        <authorList>
            <person name="Barrero R.A."/>
            <person name="Guerrero F.D."/>
            <person name="Moolhuijzen P."/>
            <person name="Goolsby J.A."/>
            <person name="Tidwell J."/>
            <person name="Bellgard S.E."/>
            <person name="Bellgard M.I."/>
        </authorList>
    </citation>
    <scope>NUCLEOTIDE SEQUENCE</scope>
    <source>
        <tissue evidence="1">Shoot tissue taken approximately 20 cm above the soil surface</tissue>
    </source>
</reference>
<proteinExistence type="predicted"/>
<accession>A0A0A8ZFE0</accession>
<dbReference type="AlphaFoldDB" id="A0A0A8ZFE0"/>
<dbReference type="EMBL" id="GBRH01260374">
    <property type="protein sequence ID" value="JAD37521.1"/>
    <property type="molecule type" value="Transcribed_RNA"/>
</dbReference>
<protein>
    <submittedName>
        <fullName evidence="1">Uncharacterized protein</fullName>
    </submittedName>
</protein>
<organism evidence="1">
    <name type="scientific">Arundo donax</name>
    <name type="common">Giant reed</name>
    <name type="synonym">Donax arundinaceus</name>
    <dbReference type="NCBI Taxonomy" id="35708"/>
    <lineage>
        <taxon>Eukaryota</taxon>
        <taxon>Viridiplantae</taxon>
        <taxon>Streptophyta</taxon>
        <taxon>Embryophyta</taxon>
        <taxon>Tracheophyta</taxon>
        <taxon>Spermatophyta</taxon>
        <taxon>Magnoliopsida</taxon>
        <taxon>Liliopsida</taxon>
        <taxon>Poales</taxon>
        <taxon>Poaceae</taxon>
        <taxon>PACMAD clade</taxon>
        <taxon>Arundinoideae</taxon>
        <taxon>Arundineae</taxon>
        <taxon>Arundo</taxon>
    </lineage>
</organism>
<evidence type="ECO:0000313" key="1">
    <source>
        <dbReference type="EMBL" id="JAD37521.1"/>
    </source>
</evidence>
<name>A0A0A8ZFE0_ARUDO</name>